<dbReference type="Gene3D" id="2.30.36.70">
    <property type="entry name" value="Actin, Chain A, domain 2"/>
    <property type="match status" value="1"/>
</dbReference>
<organism evidence="2 3">
    <name type="scientific">Rhizopus microsporus</name>
    <dbReference type="NCBI Taxonomy" id="58291"/>
    <lineage>
        <taxon>Eukaryota</taxon>
        <taxon>Fungi</taxon>
        <taxon>Fungi incertae sedis</taxon>
        <taxon>Mucoromycota</taxon>
        <taxon>Mucoromycotina</taxon>
        <taxon>Mucoromycetes</taxon>
        <taxon>Mucorales</taxon>
        <taxon>Mucorineae</taxon>
        <taxon>Rhizopodaceae</taxon>
        <taxon>Rhizopus</taxon>
    </lineage>
</organism>
<dbReference type="Pfam" id="PF00022">
    <property type="entry name" value="Actin"/>
    <property type="match status" value="1"/>
</dbReference>
<dbReference type="AlphaFoldDB" id="A0A0A1MVN5"/>
<dbReference type="VEuPathDB" id="FungiDB:BCV72DRAFT_317314"/>
<dbReference type="FunFam" id="3.30.420.40:FF:000050">
    <property type="entry name" value="Actin, alpha skeletal muscle"/>
    <property type="match status" value="1"/>
</dbReference>
<dbReference type="Proteomes" id="UP000242381">
    <property type="component" value="Unassembled WGS sequence"/>
</dbReference>
<dbReference type="SMART" id="SM00268">
    <property type="entry name" value="ACTIN"/>
    <property type="match status" value="1"/>
</dbReference>
<dbReference type="FunFam" id="3.30.420.40:FF:000058">
    <property type="entry name" value="Putative actin-related protein 5"/>
    <property type="match status" value="1"/>
</dbReference>
<dbReference type="PANTHER" id="PTHR11937">
    <property type="entry name" value="ACTIN"/>
    <property type="match status" value="1"/>
</dbReference>
<dbReference type="Gene3D" id="3.90.640.10">
    <property type="entry name" value="Actin, Chain A, domain 4"/>
    <property type="match status" value="1"/>
</dbReference>
<proteinExistence type="inferred from homology"/>
<reference evidence="2 3" key="1">
    <citation type="journal article" date="2016" name="Proc. Natl. Acad. Sci. U.S.A.">
        <title>Lipid metabolic changes in an early divergent fungus govern the establishment of a mutualistic symbiosis with endobacteria.</title>
        <authorList>
            <person name="Lastovetsky O.A."/>
            <person name="Gaspar M.L."/>
            <person name="Mondo S.J."/>
            <person name="LaButti K.M."/>
            <person name="Sandor L."/>
            <person name="Grigoriev I.V."/>
            <person name="Henry S.A."/>
            <person name="Pawlowska T.E."/>
        </authorList>
    </citation>
    <scope>NUCLEOTIDE SEQUENCE [LARGE SCALE GENOMIC DNA]</scope>
    <source>
        <strain evidence="2 3">ATCC 11559</strain>
    </source>
</reference>
<dbReference type="CDD" id="cd13395">
    <property type="entry name" value="ASKHA_NBD_Arp4_ACTL6-like"/>
    <property type="match status" value="1"/>
</dbReference>
<dbReference type="PRINTS" id="PR00190">
    <property type="entry name" value="ACTIN"/>
</dbReference>
<sequence length="419" mass="47386">MVAYGGDEVNALVLDIGTSSVRAGYAGEDTPRCMFPTSFGYLEQRQQQEGEDVSMDIKRQYYIGDNKINKLKSHMEIRHPLKDGIIEDWEAMENIWEETFRSMLGIQPEEHPLLCTEPAWNTTENREKAIELAFEKFTFPAFYLAQDAVMTAFSVGRGTALVLDSGAGMTSVVPVYEGYVLKKGVLHQPVAGDMLADQIKQYLEKELNYKVTPHYTIAKKKTVEAGQQPQIELKSLDGVTESFHDYQVNRVLNEYKETLCEVSTVTFDESQLESKPKKLFEFPDGYHKEFGIERLKMSELFFQPKLVLDQETNYLGAHEMIYNSASSCDADLRPLLLNNIVITGGNTLLNGFTERLNHELPIKAPGSKIKIHASGNTVERKSGSWLGGSILASLGTFHQLWISRKEYEEHGKSIIHRKL</sequence>
<dbReference type="InterPro" id="IPR043129">
    <property type="entry name" value="ATPase_NBD"/>
</dbReference>
<dbReference type="SUPFAM" id="SSF53067">
    <property type="entry name" value="Actin-like ATPase domain"/>
    <property type="match status" value="2"/>
</dbReference>
<dbReference type="EMBL" id="KV921620">
    <property type="protein sequence ID" value="ORE12682.1"/>
    <property type="molecule type" value="Genomic_DNA"/>
</dbReference>
<name>A0A0A1MVN5_RHIZD</name>
<dbReference type="Gene3D" id="3.30.420.40">
    <property type="match status" value="2"/>
</dbReference>
<protein>
    <submittedName>
        <fullName evidence="2">Actin/actin-like protein</fullName>
    </submittedName>
</protein>
<evidence type="ECO:0000256" key="1">
    <source>
        <dbReference type="RuleBase" id="RU000487"/>
    </source>
</evidence>
<dbReference type="InterPro" id="IPR004001">
    <property type="entry name" value="Actin_CS"/>
</dbReference>
<evidence type="ECO:0000313" key="3">
    <source>
        <dbReference type="Proteomes" id="UP000242381"/>
    </source>
</evidence>
<dbReference type="InterPro" id="IPR004000">
    <property type="entry name" value="Actin"/>
</dbReference>
<accession>A0A0A1MVN5</accession>
<dbReference type="OMA" id="MTEAPWN"/>
<dbReference type="PROSITE" id="PS00432">
    <property type="entry name" value="ACTINS_2"/>
    <property type="match status" value="1"/>
</dbReference>
<evidence type="ECO:0000313" key="2">
    <source>
        <dbReference type="EMBL" id="ORE12682.1"/>
    </source>
</evidence>
<comment type="similarity">
    <text evidence="1">Belongs to the actin family.</text>
</comment>
<gene>
    <name evidence="2" type="ORF">BCV71DRAFT_83019</name>
</gene>